<dbReference type="EMBL" id="CM000761">
    <property type="protein sequence ID" value="OQU88355.1"/>
    <property type="molecule type" value="Genomic_DNA"/>
</dbReference>
<reference evidence="2 3" key="1">
    <citation type="journal article" date="2009" name="Nature">
        <title>The Sorghum bicolor genome and the diversification of grasses.</title>
        <authorList>
            <person name="Paterson A.H."/>
            <person name="Bowers J.E."/>
            <person name="Bruggmann R."/>
            <person name="Dubchak I."/>
            <person name="Grimwood J."/>
            <person name="Gundlach H."/>
            <person name="Haberer G."/>
            <person name="Hellsten U."/>
            <person name="Mitros T."/>
            <person name="Poliakov A."/>
            <person name="Schmutz J."/>
            <person name="Spannagl M."/>
            <person name="Tang H."/>
            <person name="Wang X."/>
            <person name="Wicker T."/>
            <person name="Bharti A.K."/>
            <person name="Chapman J."/>
            <person name="Feltus F.A."/>
            <person name="Gowik U."/>
            <person name="Grigoriev I.V."/>
            <person name="Lyons E."/>
            <person name="Maher C.A."/>
            <person name="Martis M."/>
            <person name="Narechania A."/>
            <person name="Otillar R.P."/>
            <person name="Penning B.W."/>
            <person name="Salamov A.A."/>
            <person name="Wang Y."/>
            <person name="Zhang L."/>
            <person name="Carpita N.C."/>
            <person name="Freeling M."/>
            <person name="Gingle A.R."/>
            <person name="Hash C.T."/>
            <person name="Keller B."/>
            <person name="Klein P."/>
            <person name="Kresovich S."/>
            <person name="McCann M.C."/>
            <person name="Ming R."/>
            <person name="Peterson D.G."/>
            <person name="Mehboob-ur-Rahman"/>
            <person name="Ware D."/>
            <person name="Westhoff P."/>
            <person name="Mayer K.F."/>
            <person name="Messing J."/>
            <person name="Rokhsar D.S."/>
        </authorList>
    </citation>
    <scope>NUCLEOTIDE SEQUENCE [LARGE SCALE GENOMIC DNA]</scope>
    <source>
        <strain evidence="3">cv. BTx623</strain>
    </source>
</reference>
<evidence type="ECO:0000313" key="3">
    <source>
        <dbReference type="Proteomes" id="UP000000768"/>
    </source>
</evidence>
<dbReference type="Pfam" id="PF00646">
    <property type="entry name" value="F-box"/>
    <property type="match status" value="1"/>
</dbReference>
<dbReference type="InterPro" id="IPR036047">
    <property type="entry name" value="F-box-like_dom_sf"/>
</dbReference>
<gene>
    <name evidence="2" type="ORF">SORBI_3002G017000</name>
</gene>
<organism evidence="2 3">
    <name type="scientific">Sorghum bicolor</name>
    <name type="common">Sorghum</name>
    <name type="synonym">Sorghum vulgare</name>
    <dbReference type="NCBI Taxonomy" id="4558"/>
    <lineage>
        <taxon>Eukaryota</taxon>
        <taxon>Viridiplantae</taxon>
        <taxon>Streptophyta</taxon>
        <taxon>Embryophyta</taxon>
        <taxon>Tracheophyta</taxon>
        <taxon>Spermatophyta</taxon>
        <taxon>Magnoliopsida</taxon>
        <taxon>Liliopsida</taxon>
        <taxon>Poales</taxon>
        <taxon>Poaceae</taxon>
        <taxon>PACMAD clade</taxon>
        <taxon>Panicoideae</taxon>
        <taxon>Andropogonodae</taxon>
        <taxon>Andropogoneae</taxon>
        <taxon>Sorghinae</taxon>
        <taxon>Sorghum</taxon>
    </lineage>
</organism>
<dbReference type="AlphaFoldDB" id="A0A1W0W1Y3"/>
<dbReference type="PANTHER" id="PTHR32133">
    <property type="entry name" value="OS07G0120400 PROTEIN"/>
    <property type="match status" value="1"/>
</dbReference>
<name>A0A1W0W1Y3_SORBI</name>
<dbReference type="SUPFAM" id="SSF81383">
    <property type="entry name" value="F-box domain"/>
    <property type="match status" value="1"/>
</dbReference>
<dbReference type="Gramene" id="OQU88355">
    <property type="protein sequence ID" value="OQU88355"/>
    <property type="gene ID" value="SORBI_3002G017000"/>
</dbReference>
<sequence>MAAEMFEEHLEQVLFRIPPDDSASHFRAALVSKRWCRLICYPGFCCRFCKFHGTPPLTAFFLTATQASITCHHFVATIMMTTALQSCHGRVTDVVTDELRKLPRCPLPYPDLRIVDCNVVVLCAVLGEGSCDHLDYNHGPFIHGNNVLIRSALYFKCHGNSIGGPAILKYDLPTGEAFAVHIPKVGILSHVDHRYSVLMAMEDGSKLRFAFTEFQSTKPKLYLWSRREDCPDEDARWAQSTVIELVDMLHKKELTWTIIVVAFANTGAGVVFVWTCGSLFSIDLESVSSKMLGNTVAYMCDVVPYMSFCTPGTC</sequence>
<dbReference type="InterPro" id="IPR001810">
    <property type="entry name" value="F-box_dom"/>
</dbReference>
<evidence type="ECO:0000313" key="2">
    <source>
        <dbReference type="EMBL" id="OQU88355.1"/>
    </source>
</evidence>
<proteinExistence type="predicted"/>
<protein>
    <recommendedName>
        <fullName evidence="1">F-box domain-containing protein</fullName>
    </recommendedName>
</protein>
<keyword evidence="3" id="KW-1185">Reference proteome</keyword>
<evidence type="ECO:0000259" key="1">
    <source>
        <dbReference type="Pfam" id="PF00646"/>
    </source>
</evidence>
<feature type="domain" description="F-box" evidence="1">
    <location>
        <begin position="7"/>
        <end position="45"/>
    </location>
</feature>
<dbReference type="Proteomes" id="UP000000768">
    <property type="component" value="Chromosome 2"/>
</dbReference>
<dbReference type="PANTHER" id="PTHR32133:SF348">
    <property type="entry name" value="F-BOX DOMAIN-CONTAINING PROTEIN"/>
    <property type="match status" value="1"/>
</dbReference>
<reference evidence="3" key="2">
    <citation type="journal article" date="2018" name="Plant J.">
        <title>The Sorghum bicolor reference genome: improved assembly, gene annotations, a transcriptome atlas, and signatures of genome organization.</title>
        <authorList>
            <person name="McCormick R.F."/>
            <person name="Truong S.K."/>
            <person name="Sreedasyam A."/>
            <person name="Jenkins J."/>
            <person name="Shu S."/>
            <person name="Sims D."/>
            <person name="Kennedy M."/>
            <person name="Amirebrahimi M."/>
            <person name="Weers B.D."/>
            <person name="McKinley B."/>
            <person name="Mattison A."/>
            <person name="Morishige D.T."/>
            <person name="Grimwood J."/>
            <person name="Schmutz J."/>
            <person name="Mullet J.E."/>
        </authorList>
    </citation>
    <scope>NUCLEOTIDE SEQUENCE [LARGE SCALE GENOMIC DNA]</scope>
    <source>
        <strain evidence="3">cv. BTx623</strain>
    </source>
</reference>
<dbReference type="InParanoid" id="A0A1W0W1Y3"/>
<accession>A0A1W0W1Y3</accession>